<dbReference type="GO" id="GO:0016787">
    <property type="term" value="F:hydrolase activity"/>
    <property type="evidence" value="ECO:0007669"/>
    <property type="project" value="UniProtKB-KW"/>
</dbReference>
<dbReference type="Proteomes" id="UP000031671">
    <property type="component" value="Unassembled WGS sequence"/>
</dbReference>
<feature type="domain" description="UvrD-like helicase C-terminal" evidence="5">
    <location>
        <begin position="140"/>
        <end position="211"/>
    </location>
</feature>
<evidence type="ECO:0000313" key="6">
    <source>
        <dbReference type="EMBL" id="GAM56406.1"/>
    </source>
</evidence>
<dbReference type="GO" id="GO:0000725">
    <property type="term" value="P:recombinational repair"/>
    <property type="evidence" value="ECO:0007669"/>
    <property type="project" value="TreeGrafter"/>
</dbReference>
<reference evidence="6 7" key="2">
    <citation type="submission" date="2015-01" db="EMBL/GenBank/DDBJ databases">
        <authorList>
            <consortium name="NBRP consortium"/>
            <person name="Sawabe T."/>
            <person name="Meirelles P."/>
            <person name="Feng G."/>
            <person name="Sayaka M."/>
            <person name="Hattori M."/>
            <person name="Ohkuma M."/>
        </authorList>
    </citation>
    <scope>NUCLEOTIDE SEQUENCE [LARGE SCALE GENOMIC DNA]</scope>
    <source>
        <strain evidence="7">JCM 19231</strain>
    </source>
</reference>
<keyword evidence="7" id="KW-1185">Reference proteome</keyword>
<name>A0A0B8NR91_9VIBR</name>
<sequence>MVNQPSDKGRRSLFAVGDDWQSIYQFAGSDVNLTTEFAIRFPYSTTHALDTTYRFNSQIAEIAGDFITQNPAQLAKDLTAHKEQKQKAVTVLAEDKLARCLARVNNTPKPLKVLVLGRTHKQKPEQFELWQEEYINLEFTYMTCHSSKGKEADVVLIVGADENFFPMKERAPHLDAALKSSNEEYPFAEERRLFYVAMTRAKNEVIVSYSHQPSPFVTELLEGDYAIKKK</sequence>
<dbReference type="EMBL" id="BBRZ01000029">
    <property type="protein sequence ID" value="GAM56406.1"/>
    <property type="molecule type" value="Genomic_DNA"/>
</dbReference>
<keyword evidence="3 6" id="KW-0347">Helicase</keyword>
<keyword evidence="2" id="KW-0378">Hydrolase</keyword>
<dbReference type="GO" id="GO:0005524">
    <property type="term" value="F:ATP binding"/>
    <property type="evidence" value="ECO:0007669"/>
    <property type="project" value="UniProtKB-KW"/>
</dbReference>
<proteinExistence type="predicted"/>
<dbReference type="PANTHER" id="PTHR11070:SF63">
    <property type="entry name" value="DNA HELICASE IV"/>
    <property type="match status" value="1"/>
</dbReference>
<gene>
    <name evidence="6" type="ORF">JCM19231_2552</name>
</gene>
<evidence type="ECO:0000256" key="3">
    <source>
        <dbReference type="ARBA" id="ARBA00022806"/>
    </source>
</evidence>
<dbReference type="Gene3D" id="3.40.50.300">
    <property type="entry name" value="P-loop containing nucleotide triphosphate hydrolases"/>
    <property type="match status" value="2"/>
</dbReference>
<dbReference type="GO" id="GO:0005829">
    <property type="term" value="C:cytosol"/>
    <property type="evidence" value="ECO:0007669"/>
    <property type="project" value="TreeGrafter"/>
</dbReference>
<dbReference type="GO" id="GO:0003677">
    <property type="term" value="F:DNA binding"/>
    <property type="evidence" value="ECO:0007669"/>
    <property type="project" value="InterPro"/>
</dbReference>
<dbReference type="FunFam" id="3.40.50.300:FF:000975">
    <property type="entry name" value="DNA helicase"/>
    <property type="match status" value="1"/>
</dbReference>
<dbReference type="AlphaFoldDB" id="A0A0B8NR91"/>
<evidence type="ECO:0000259" key="5">
    <source>
        <dbReference type="Pfam" id="PF13361"/>
    </source>
</evidence>
<dbReference type="CDD" id="cd18807">
    <property type="entry name" value="SF1_C_UvrD"/>
    <property type="match status" value="1"/>
</dbReference>
<reference evidence="6 7" key="1">
    <citation type="submission" date="2015-01" db="EMBL/GenBank/DDBJ databases">
        <title>Vibrio sp. C1 JCM 19231 whole genome shotgun sequence.</title>
        <authorList>
            <person name="Sawabe T."/>
            <person name="Meirelles P."/>
            <person name="Feng G."/>
            <person name="Sayaka M."/>
            <person name="Hattori M."/>
            <person name="Ohkuma M."/>
        </authorList>
    </citation>
    <scope>NUCLEOTIDE SEQUENCE [LARGE SCALE GENOMIC DNA]</scope>
    <source>
        <strain evidence="7">JCM 19231</strain>
    </source>
</reference>
<keyword evidence="1" id="KW-0547">Nucleotide-binding</keyword>
<keyword evidence="4" id="KW-0067">ATP-binding</keyword>
<organism evidence="6 7">
    <name type="scientific">Vibrio ishigakensis</name>
    <dbReference type="NCBI Taxonomy" id="1481914"/>
    <lineage>
        <taxon>Bacteria</taxon>
        <taxon>Pseudomonadati</taxon>
        <taxon>Pseudomonadota</taxon>
        <taxon>Gammaproteobacteria</taxon>
        <taxon>Vibrionales</taxon>
        <taxon>Vibrionaceae</taxon>
        <taxon>Vibrio</taxon>
    </lineage>
</organism>
<protein>
    <submittedName>
        <fullName evidence="6">DNA helicase IV</fullName>
    </submittedName>
</protein>
<dbReference type="InterPro" id="IPR014017">
    <property type="entry name" value="DNA_helicase_UvrD-like_C"/>
</dbReference>
<dbReference type="Pfam" id="PF13361">
    <property type="entry name" value="UvrD_C"/>
    <property type="match status" value="1"/>
</dbReference>
<dbReference type="InterPro" id="IPR000212">
    <property type="entry name" value="DNA_helicase_UvrD/REP"/>
</dbReference>
<dbReference type="InterPro" id="IPR027417">
    <property type="entry name" value="P-loop_NTPase"/>
</dbReference>
<dbReference type="PANTHER" id="PTHR11070">
    <property type="entry name" value="UVRD / RECB / PCRA DNA HELICASE FAMILY MEMBER"/>
    <property type="match status" value="1"/>
</dbReference>
<evidence type="ECO:0000256" key="2">
    <source>
        <dbReference type="ARBA" id="ARBA00022801"/>
    </source>
</evidence>
<dbReference type="GO" id="GO:0043138">
    <property type="term" value="F:3'-5' DNA helicase activity"/>
    <property type="evidence" value="ECO:0007669"/>
    <property type="project" value="TreeGrafter"/>
</dbReference>
<dbReference type="SUPFAM" id="SSF52540">
    <property type="entry name" value="P-loop containing nucleoside triphosphate hydrolases"/>
    <property type="match status" value="1"/>
</dbReference>
<evidence type="ECO:0000256" key="4">
    <source>
        <dbReference type="ARBA" id="ARBA00022840"/>
    </source>
</evidence>
<evidence type="ECO:0000256" key="1">
    <source>
        <dbReference type="ARBA" id="ARBA00022741"/>
    </source>
</evidence>
<accession>A0A0B8NR91</accession>
<evidence type="ECO:0000313" key="7">
    <source>
        <dbReference type="Proteomes" id="UP000031671"/>
    </source>
</evidence>
<comment type="caution">
    <text evidence="6">The sequence shown here is derived from an EMBL/GenBank/DDBJ whole genome shotgun (WGS) entry which is preliminary data.</text>
</comment>